<dbReference type="OrthoDB" id="9768467at2"/>
<sequence>MDKLFEHFHKLLRELNTDFHRYIYSRINWNSRMIGLTGPRGVGKTTLVLQHIKKDLNPDQSLYVTAEDFYFADSKLTDLADLLTKRGIKYLFIDEIHKYKDWSKELKLIYDYHPELKIVFTGSSVLDINKGASDLSRRAVMYQMQGLSFREYLQLFHGITADVYTLQDILTHKVKIPGVDHPLPLFEDYLKKGYYPFAKEDEFDLRIQQIINQTLESDIPQYADMNVSTGRKLKQLLAIISKSVPFKPNISSIATMLGASRNSIADYCLYIEEAGLIAQLRDSTGGIRGLGKVDKIYLDNTNLIYNLAQDTPNIGNIRETFFFNQTKVNYDVITSPISDFLIDNITFEIGGKNKGQKQIQGIENSFVVKDDIEFGYTNVIPLWQFGMSY</sequence>
<dbReference type="InterPro" id="IPR041682">
    <property type="entry name" value="AAA_14"/>
</dbReference>
<dbReference type="EMBL" id="FQTV01000002">
    <property type="protein sequence ID" value="SHE60307.1"/>
    <property type="molecule type" value="Genomic_DNA"/>
</dbReference>
<dbReference type="SMART" id="SM00382">
    <property type="entry name" value="AAA"/>
    <property type="match status" value="1"/>
</dbReference>
<dbReference type="SUPFAM" id="SSF52540">
    <property type="entry name" value="P-loop containing nucleoside triphosphate hydrolases"/>
    <property type="match status" value="1"/>
</dbReference>
<dbReference type="Proteomes" id="UP000184509">
    <property type="component" value="Unassembled WGS sequence"/>
</dbReference>
<dbReference type="PANTHER" id="PTHR42990:SF1">
    <property type="entry name" value="AAA+ ATPASE DOMAIN-CONTAINING PROTEIN"/>
    <property type="match status" value="1"/>
</dbReference>
<dbReference type="Gene3D" id="3.40.50.300">
    <property type="entry name" value="P-loop containing nucleotide triphosphate hydrolases"/>
    <property type="match status" value="1"/>
</dbReference>
<keyword evidence="3" id="KW-1185">Reference proteome</keyword>
<feature type="domain" description="AAA+ ATPase" evidence="1">
    <location>
        <begin position="30"/>
        <end position="157"/>
    </location>
</feature>
<organism evidence="2 3">
    <name type="scientific">Bacteroides luti</name>
    <dbReference type="NCBI Taxonomy" id="1297750"/>
    <lineage>
        <taxon>Bacteria</taxon>
        <taxon>Pseudomonadati</taxon>
        <taxon>Bacteroidota</taxon>
        <taxon>Bacteroidia</taxon>
        <taxon>Bacteroidales</taxon>
        <taxon>Bacteroidaceae</taxon>
        <taxon>Bacteroides</taxon>
    </lineage>
</organism>
<reference evidence="2 3" key="1">
    <citation type="submission" date="2016-11" db="EMBL/GenBank/DDBJ databases">
        <authorList>
            <person name="Jaros S."/>
            <person name="Januszkiewicz K."/>
            <person name="Wedrychowicz H."/>
        </authorList>
    </citation>
    <scope>NUCLEOTIDE SEQUENCE [LARGE SCALE GENOMIC DNA]</scope>
    <source>
        <strain evidence="2 3">DSM 26991</strain>
    </source>
</reference>
<gene>
    <name evidence="2" type="ORF">SAMN05444405_102174</name>
</gene>
<dbReference type="RefSeq" id="WP_073398980.1">
    <property type="nucleotide sequence ID" value="NZ_FQTV01000002.1"/>
</dbReference>
<evidence type="ECO:0000313" key="2">
    <source>
        <dbReference type="EMBL" id="SHE60307.1"/>
    </source>
</evidence>
<dbReference type="InterPro" id="IPR027417">
    <property type="entry name" value="P-loop_NTPase"/>
</dbReference>
<name>A0A1M4UUI0_9BACE</name>
<protein>
    <recommendedName>
        <fullName evidence="1">AAA+ ATPase domain-containing protein</fullName>
    </recommendedName>
</protein>
<proteinExistence type="predicted"/>
<evidence type="ECO:0000313" key="3">
    <source>
        <dbReference type="Proteomes" id="UP000184509"/>
    </source>
</evidence>
<evidence type="ECO:0000259" key="1">
    <source>
        <dbReference type="SMART" id="SM00382"/>
    </source>
</evidence>
<dbReference type="STRING" id="1297750.SAMN05444405_102174"/>
<dbReference type="AlphaFoldDB" id="A0A1M4UUI0"/>
<dbReference type="InterPro" id="IPR003593">
    <property type="entry name" value="AAA+_ATPase"/>
</dbReference>
<accession>A0A1M4UUI0</accession>
<dbReference type="PANTHER" id="PTHR42990">
    <property type="entry name" value="ATPASE"/>
    <property type="match status" value="1"/>
</dbReference>
<dbReference type="Pfam" id="PF13173">
    <property type="entry name" value="AAA_14"/>
    <property type="match status" value="1"/>
</dbReference>